<gene>
    <name evidence="1" type="ORF">UV76_C0008G0031</name>
</gene>
<evidence type="ECO:0000313" key="1">
    <source>
        <dbReference type="EMBL" id="KKT00620.1"/>
    </source>
</evidence>
<dbReference type="Pfam" id="PF06210">
    <property type="entry name" value="DUF1003"/>
    <property type="match status" value="1"/>
</dbReference>
<dbReference type="EMBL" id="LCFS01000008">
    <property type="protein sequence ID" value="KKT00620.1"/>
    <property type="molecule type" value="Genomic_DNA"/>
</dbReference>
<protein>
    <recommendedName>
        <fullName evidence="3">DUF1003 domain-containing protein</fullName>
    </recommendedName>
</protein>
<organism evidence="1 2">
    <name type="scientific">Candidatus Nomurabacteria bacterium GW2011_GWA2_43_15</name>
    <dbReference type="NCBI Taxonomy" id="1618738"/>
    <lineage>
        <taxon>Bacteria</taxon>
        <taxon>Candidatus Nomuraibacteriota</taxon>
    </lineage>
</organism>
<dbReference type="AlphaFoldDB" id="A0A0G1DSM8"/>
<name>A0A0G1DSM8_9BACT</name>
<evidence type="ECO:0000313" key="2">
    <source>
        <dbReference type="Proteomes" id="UP000034646"/>
    </source>
</evidence>
<accession>A0A0G1DSM8</accession>
<evidence type="ECO:0008006" key="3">
    <source>
        <dbReference type="Google" id="ProtNLM"/>
    </source>
</evidence>
<proteinExistence type="predicted"/>
<sequence length="99" mass="11405">MWCAIAFAILAFLSLPRALEEGMASTATWATQTFLQLVLISVIMVGQNLQRRHSKLRAEADYETNLEAKKDIEILMQRLESIENEKLDKILEVLEEKQR</sequence>
<comment type="caution">
    <text evidence="1">The sequence shown here is derived from an EMBL/GenBank/DDBJ whole genome shotgun (WGS) entry which is preliminary data.</text>
</comment>
<dbReference type="Proteomes" id="UP000034646">
    <property type="component" value="Unassembled WGS sequence"/>
</dbReference>
<reference evidence="1 2" key="1">
    <citation type="journal article" date="2015" name="Nature">
        <title>rRNA introns, odd ribosomes, and small enigmatic genomes across a large radiation of phyla.</title>
        <authorList>
            <person name="Brown C.T."/>
            <person name="Hug L.A."/>
            <person name="Thomas B.C."/>
            <person name="Sharon I."/>
            <person name="Castelle C.J."/>
            <person name="Singh A."/>
            <person name="Wilkins M.J."/>
            <person name="Williams K.H."/>
            <person name="Banfield J.F."/>
        </authorList>
    </citation>
    <scope>NUCLEOTIDE SEQUENCE [LARGE SCALE GENOMIC DNA]</scope>
</reference>
<dbReference type="InterPro" id="IPR010406">
    <property type="entry name" value="DUF1003"/>
</dbReference>